<evidence type="ECO:0000313" key="1">
    <source>
        <dbReference type="EMBL" id="KAK7501167.1"/>
    </source>
</evidence>
<keyword evidence="2" id="KW-1185">Reference proteome</keyword>
<protein>
    <submittedName>
        <fullName evidence="1">Uncharacterized protein</fullName>
    </submittedName>
</protein>
<reference evidence="1 2" key="1">
    <citation type="journal article" date="2023" name="Sci. Data">
        <title>Genome assembly of the Korean intertidal mud-creeper Batillaria attramentaria.</title>
        <authorList>
            <person name="Patra A.K."/>
            <person name="Ho P.T."/>
            <person name="Jun S."/>
            <person name="Lee S.J."/>
            <person name="Kim Y."/>
            <person name="Won Y.J."/>
        </authorList>
    </citation>
    <scope>NUCLEOTIDE SEQUENCE [LARGE SCALE GENOMIC DNA]</scope>
    <source>
        <strain evidence="1">Wonlab-2016</strain>
    </source>
</reference>
<dbReference type="Proteomes" id="UP001519460">
    <property type="component" value="Unassembled WGS sequence"/>
</dbReference>
<proteinExistence type="predicted"/>
<evidence type="ECO:0000313" key="2">
    <source>
        <dbReference type="Proteomes" id="UP001519460"/>
    </source>
</evidence>
<gene>
    <name evidence="1" type="ORF">BaRGS_00007652</name>
</gene>
<sequence length="114" mass="12935">MSGLFLRALARELGSRFDLAADLGVSKPEMDTIMADPLLPTEEDKMFKMLLLSRDKQEKQETGLTLLLAVTRNRQLVDIRNWILQTAKRWMVLQGASDDHFSHAVGEILYNTTS</sequence>
<organism evidence="1 2">
    <name type="scientific">Batillaria attramentaria</name>
    <dbReference type="NCBI Taxonomy" id="370345"/>
    <lineage>
        <taxon>Eukaryota</taxon>
        <taxon>Metazoa</taxon>
        <taxon>Spiralia</taxon>
        <taxon>Lophotrochozoa</taxon>
        <taxon>Mollusca</taxon>
        <taxon>Gastropoda</taxon>
        <taxon>Caenogastropoda</taxon>
        <taxon>Sorbeoconcha</taxon>
        <taxon>Cerithioidea</taxon>
        <taxon>Batillariidae</taxon>
        <taxon>Batillaria</taxon>
    </lineage>
</organism>
<name>A0ABD0LNI9_9CAEN</name>
<dbReference type="EMBL" id="JACVVK020000033">
    <property type="protein sequence ID" value="KAK7501167.1"/>
    <property type="molecule type" value="Genomic_DNA"/>
</dbReference>
<accession>A0ABD0LNI9</accession>
<dbReference type="AlphaFoldDB" id="A0ABD0LNI9"/>
<comment type="caution">
    <text evidence="1">The sequence shown here is derived from an EMBL/GenBank/DDBJ whole genome shotgun (WGS) entry which is preliminary data.</text>
</comment>